<evidence type="ECO:0000259" key="2">
    <source>
        <dbReference type="PROSITE" id="PS50995"/>
    </source>
</evidence>
<dbReference type="Pfam" id="PF12802">
    <property type="entry name" value="MarR_2"/>
    <property type="match status" value="1"/>
</dbReference>
<dbReference type="PRINTS" id="PR00598">
    <property type="entry name" value="HTHMARR"/>
</dbReference>
<keyword evidence="4" id="KW-1185">Reference proteome</keyword>
<dbReference type="SUPFAM" id="SSF46785">
    <property type="entry name" value="Winged helix' DNA-binding domain"/>
    <property type="match status" value="1"/>
</dbReference>
<proteinExistence type="predicted"/>
<dbReference type="Proteomes" id="UP001142372">
    <property type="component" value="Unassembled WGS sequence"/>
</dbReference>
<dbReference type="InterPro" id="IPR036390">
    <property type="entry name" value="WH_DNA-bd_sf"/>
</dbReference>
<reference evidence="3" key="1">
    <citation type="journal article" date="2014" name="Int. J. Syst. Evol. Microbiol.">
        <title>Complete genome sequence of Corynebacterium casei LMG S-19264T (=DSM 44701T), isolated from a smear-ripened cheese.</title>
        <authorList>
            <consortium name="US DOE Joint Genome Institute (JGI-PGF)"/>
            <person name="Walter F."/>
            <person name="Albersmeier A."/>
            <person name="Kalinowski J."/>
            <person name="Ruckert C."/>
        </authorList>
    </citation>
    <scope>NUCLEOTIDE SEQUENCE</scope>
    <source>
        <strain evidence="3">VKM Ac-1401</strain>
    </source>
</reference>
<dbReference type="PANTHER" id="PTHR33164">
    <property type="entry name" value="TRANSCRIPTIONAL REGULATOR, MARR FAMILY"/>
    <property type="match status" value="1"/>
</dbReference>
<evidence type="ECO:0000313" key="4">
    <source>
        <dbReference type="Proteomes" id="UP001142372"/>
    </source>
</evidence>
<dbReference type="InterPro" id="IPR000835">
    <property type="entry name" value="HTH_MarR-typ"/>
</dbReference>
<evidence type="ECO:0000256" key="1">
    <source>
        <dbReference type="SAM" id="MobiDB-lite"/>
    </source>
</evidence>
<organism evidence="3 4">
    <name type="scientific">Leifsonia poae</name>
    <dbReference type="NCBI Taxonomy" id="110933"/>
    <lineage>
        <taxon>Bacteria</taxon>
        <taxon>Bacillati</taxon>
        <taxon>Actinomycetota</taxon>
        <taxon>Actinomycetes</taxon>
        <taxon>Micrococcales</taxon>
        <taxon>Microbacteriaceae</taxon>
        <taxon>Leifsonia</taxon>
    </lineage>
</organism>
<feature type="domain" description="HTH marR-type" evidence="2">
    <location>
        <begin position="13"/>
        <end position="145"/>
    </location>
</feature>
<dbReference type="InterPro" id="IPR039422">
    <property type="entry name" value="MarR/SlyA-like"/>
</dbReference>
<dbReference type="RefSeq" id="WP_271175798.1">
    <property type="nucleotide sequence ID" value="NZ_BAAAJO010000001.1"/>
</dbReference>
<protein>
    <recommendedName>
        <fullName evidence="2">HTH marR-type domain-containing protein</fullName>
    </recommendedName>
</protein>
<dbReference type="AlphaFoldDB" id="A0A9W6H7X6"/>
<dbReference type="SMART" id="SM00347">
    <property type="entry name" value="HTH_MARR"/>
    <property type="match status" value="1"/>
</dbReference>
<dbReference type="GO" id="GO:0003700">
    <property type="term" value="F:DNA-binding transcription factor activity"/>
    <property type="evidence" value="ECO:0007669"/>
    <property type="project" value="InterPro"/>
</dbReference>
<feature type="region of interest" description="Disordered" evidence="1">
    <location>
        <begin position="146"/>
        <end position="173"/>
    </location>
</feature>
<dbReference type="EMBL" id="BSEN01000002">
    <property type="protein sequence ID" value="GLJ75108.1"/>
    <property type="molecule type" value="Genomic_DNA"/>
</dbReference>
<feature type="compositionally biased region" description="Basic and acidic residues" evidence="1">
    <location>
        <begin position="155"/>
        <end position="165"/>
    </location>
</feature>
<sequence length="173" mass="18663">MTDASASRPDRPSPRTAFLLTQLGADAADRFAQRVAELGLTPRDAGAIRVLGRDPGISQRELATRLGTVPSRLVALVDELERRGFVERSRSPHDRRNYQLQLTAAGTELLGRLRVIAEAHQAEVLAPLDQDESVVLSRLLAKLAGGATIGPDGHPGYREAAEGLRPEASSSRR</sequence>
<accession>A0A9W6H7X6</accession>
<dbReference type="InterPro" id="IPR036388">
    <property type="entry name" value="WH-like_DNA-bd_sf"/>
</dbReference>
<dbReference type="PROSITE" id="PS50995">
    <property type="entry name" value="HTH_MARR_2"/>
    <property type="match status" value="1"/>
</dbReference>
<comment type="caution">
    <text evidence="3">The sequence shown here is derived from an EMBL/GenBank/DDBJ whole genome shotgun (WGS) entry which is preliminary data.</text>
</comment>
<dbReference type="GO" id="GO:0006950">
    <property type="term" value="P:response to stress"/>
    <property type="evidence" value="ECO:0007669"/>
    <property type="project" value="TreeGrafter"/>
</dbReference>
<dbReference type="PANTHER" id="PTHR33164:SF89">
    <property type="entry name" value="MARR FAMILY REGULATORY PROTEIN"/>
    <property type="match status" value="1"/>
</dbReference>
<name>A0A9W6H7X6_9MICO</name>
<evidence type="ECO:0000313" key="3">
    <source>
        <dbReference type="EMBL" id="GLJ75108.1"/>
    </source>
</evidence>
<dbReference type="Gene3D" id="1.10.10.10">
    <property type="entry name" value="Winged helix-like DNA-binding domain superfamily/Winged helix DNA-binding domain"/>
    <property type="match status" value="1"/>
</dbReference>
<gene>
    <name evidence="3" type="ORF">GCM10017584_06810</name>
</gene>
<reference evidence="3" key="2">
    <citation type="submission" date="2023-01" db="EMBL/GenBank/DDBJ databases">
        <authorList>
            <person name="Sun Q."/>
            <person name="Evtushenko L."/>
        </authorList>
    </citation>
    <scope>NUCLEOTIDE SEQUENCE</scope>
    <source>
        <strain evidence="3">VKM Ac-1401</strain>
    </source>
</reference>